<comment type="caution">
    <text evidence="1">The sequence shown here is derived from an EMBL/GenBank/DDBJ whole genome shotgun (WGS) entry which is preliminary data.</text>
</comment>
<dbReference type="EMBL" id="SRLO01002659">
    <property type="protein sequence ID" value="TNN32502.1"/>
    <property type="molecule type" value="Genomic_DNA"/>
</dbReference>
<organism evidence="1 2">
    <name type="scientific">Liparis tanakae</name>
    <name type="common">Tanaka's snailfish</name>
    <dbReference type="NCBI Taxonomy" id="230148"/>
    <lineage>
        <taxon>Eukaryota</taxon>
        <taxon>Metazoa</taxon>
        <taxon>Chordata</taxon>
        <taxon>Craniata</taxon>
        <taxon>Vertebrata</taxon>
        <taxon>Euteleostomi</taxon>
        <taxon>Actinopterygii</taxon>
        <taxon>Neopterygii</taxon>
        <taxon>Teleostei</taxon>
        <taxon>Neoteleostei</taxon>
        <taxon>Acanthomorphata</taxon>
        <taxon>Eupercaria</taxon>
        <taxon>Perciformes</taxon>
        <taxon>Cottioidei</taxon>
        <taxon>Cottales</taxon>
        <taxon>Liparidae</taxon>
        <taxon>Liparis</taxon>
    </lineage>
</organism>
<dbReference type="OrthoDB" id="10229052at2759"/>
<keyword evidence="2" id="KW-1185">Reference proteome</keyword>
<protein>
    <submittedName>
        <fullName evidence="1">Uncharacterized protein</fullName>
    </submittedName>
</protein>
<dbReference type="AlphaFoldDB" id="A0A4Z2EW99"/>
<sequence>MEAVLMGLDEAVGTRQALLWTLTSTALRRLRVHARNLPASMHLSHTHRPHGAISIPQASHCPVGSRPYWDKPNRPYWDKPNRLYWDKPNRLYWDKPNRLYWDKPSRLYWDKPNRPYWDKPNRLYWDKPSRPYWDKPNRPYWDKPSRPTERLVGPLATRRLTLYCTGRHAPTESVG</sequence>
<accession>A0A4Z2EW99</accession>
<name>A0A4Z2EW99_9TELE</name>
<proteinExistence type="predicted"/>
<gene>
    <name evidence="1" type="ORF">EYF80_057337</name>
</gene>
<dbReference type="Proteomes" id="UP000314294">
    <property type="component" value="Unassembled WGS sequence"/>
</dbReference>
<evidence type="ECO:0000313" key="1">
    <source>
        <dbReference type="EMBL" id="TNN32502.1"/>
    </source>
</evidence>
<reference evidence="1 2" key="1">
    <citation type="submission" date="2019-03" db="EMBL/GenBank/DDBJ databases">
        <title>First draft genome of Liparis tanakae, snailfish: a comprehensive survey of snailfish specific genes.</title>
        <authorList>
            <person name="Kim W."/>
            <person name="Song I."/>
            <person name="Jeong J.-H."/>
            <person name="Kim D."/>
            <person name="Kim S."/>
            <person name="Ryu S."/>
            <person name="Song J.Y."/>
            <person name="Lee S.K."/>
        </authorList>
    </citation>
    <scope>NUCLEOTIDE SEQUENCE [LARGE SCALE GENOMIC DNA]</scope>
    <source>
        <tissue evidence="1">Muscle</tissue>
    </source>
</reference>
<evidence type="ECO:0000313" key="2">
    <source>
        <dbReference type="Proteomes" id="UP000314294"/>
    </source>
</evidence>